<evidence type="ECO:0000313" key="3">
    <source>
        <dbReference type="RefSeq" id="XP_040484259.1"/>
    </source>
</evidence>
<dbReference type="PANTHER" id="PTHR13211">
    <property type="entry name" value="TELOMERASE CAJAL BODY PROTEIN 1"/>
    <property type="match status" value="1"/>
</dbReference>
<feature type="compositionally biased region" description="Gly residues" evidence="1">
    <location>
        <begin position="95"/>
        <end position="108"/>
    </location>
</feature>
<accession>A0A8M1FVD3</accession>
<dbReference type="GeneID" id="121102457"/>
<dbReference type="KEGG" id="umr:121102457"/>
<dbReference type="Proteomes" id="UP000261680">
    <property type="component" value="Unplaced"/>
</dbReference>
<evidence type="ECO:0000313" key="2">
    <source>
        <dbReference type="Proteomes" id="UP000261680"/>
    </source>
</evidence>
<sequence>MRDQGGSGSAGRCHRFLPQKDCTNGVSLHPSLPLLATASGQRVFPEPTESEDEGEHEVDLPLLSMRHVHLECQLQLWWCGGAPDVGMADAHQGKKGQGGTEEGGGEFT</sequence>
<keyword evidence="2" id="KW-1185">Reference proteome</keyword>
<reference evidence="3" key="1">
    <citation type="submission" date="2025-08" db="UniProtKB">
        <authorList>
            <consortium name="RefSeq"/>
        </authorList>
    </citation>
    <scope>IDENTIFICATION</scope>
    <source>
        <tissue evidence="3">Whole blood</tissue>
    </source>
</reference>
<dbReference type="GO" id="GO:0015030">
    <property type="term" value="C:Cajal body"/>
    <property type="evidence" value="ECO:0007669"/>
    <property type="project" value="TreeGrafter"/>
</dbReference>
<organism evidence="2 3">
    <name type="scientific">Ursus maritimus</name>
    <name type="common">Polar bear</name>
    <name type="synonym">Thalarctos maritimus</name>
    <dbReference type="NCBI Taxonomy" id="29073"/>
    <lineage>
        <taxon>Eukaryota</taxon>
        <taxon>Metazoa</taxon>
        <taxon>Chordata</taxon>
        <taxon>Craniata</taxon>
        <taxon>Vertebrata</taxon>
        <taxon>Euteleostomi</taxon>
        <taxon>Mammalia</taxon>
        <taxon>Eutheria</taxon>
        <taxon>Laurasiatheria</taxon>
        <taxon>Carnivora</taxon>
        <taxon>Caniformia</taxon>
        <taxon>Ursidae</taxon>
        <taxon>Ursus</taxon>
    </lineage>
</organism>
<dbReference type="PANTHER" id="PTHR13211:SF0">
    <property type="entry name" value="TELOMERASE CAJAL BODY PROTEIN 1"/>
    <property type="match status" value="1"/>
</dbReference>
<proteinExistence type="predicted"/>
<dbReference type="OrthoDB" id="239865at2759"/>
<feature type="region of interest" description="Disordered" evidence="1">
    <location>
        <begin position="87"/>
        <end position="108"/>
    </location>
</feature>
<evidence type="ECO:0000256" key="1">
    <source>
        <dbReference type="SAM" id="MobiDB-lite"/>
    </source>
</evidence>
<name>A0A8M1FVD3_URSMA</name>
<gene>
    <name evidence="3" type="primary">LOC121102457</name>
</gene>
<dbReference type="AlphaFoldDB" id="A0A8M1FVD3"/>
<dbReference type="InterPro" id="IPR051150">
    <property type="entry name" value="SWT21/TCAB1_mRNA_Telomere"/>
</dbReference>
<dbReference type="GO" id="GO:0030576">
    <property type="term" value="P:Cajal body organization"/>
    <property type="evidence" value="ECO:0007669"/>
    <property type="project" value="TreeGrafter"/>
</dbReference>
<dbReference type="GO" id="GO:0003723">
    <property type="term" value="F:RNA binding"/>
    <property type="evidence" value="ECO:0007669"/>
    <property type="project" value="TreeGrafter"/>
</dbReference>
<dbReference type="RefSeq" id="XP_040484259.1">
    <property type="nucleotide sequence ID" value="XM_040628325.1"/>
</dbReference>
<protein>
    <submittedName>
        <fullName evidence="3">Telomerase Cajal body protein 1-like</fullName>
    </submittedName>
</protein>